<feature type="region of interest" description="Disordered" evidence="1">
    <location>
        <begin position="1"/>
        <end position="41"/>
    </location>
</feature>
<sequence length="252" mass="27935">MWPSHKHNPAMSSSPLPVARPYTPPNHEEDRGPFSDYFSDPFSAATTPSPVQNALFSCLAHFEHLIQAAQPSEEQMEQILSVFEEMASILSQPEAQSRKSDDHLFPELDVDPPPAPRSASSSLASSPPRFRKDSFANYEDPPPPAVPDVYVAEVQSYIDGVRDCTQGLKTRLEEVKELNWIQGEIIADLRQQLRTWREASSKPAPEKETPVVGKEAPVVGKETPVVGKAQPRGFWAAVGEALDQVGDMLHEW</sequence>
<gene>
    <name evidence="2" type="ORF">K505DRAFT_329998</name>
</gene>
<reference evidence="2" key="1">
    <citation type="journal article" date="2020" name="Stud. Mycol.">
        <title>101 Dothideomycetes genomes: a test case for predicting lifestyles and emergence of pathogens.</title>
        <authorList>
            <person name="Haridas S."/>
            <person name="Albert R."/>
            <person name="Binder M."/>
            <person name="Bloem J."/>
            <person name="Labutti K."/>
            <person name="Salamov A."/>
            <person name="Andreopoulos B."/>
            <person name="Baker S."/>
            <person name="Barry K."/>
            <person name="Bills G."/>
            <person name="Bluhm B."/>
            <person name="Cannon C."/>
            <person name="Castanera R."/>
            <person name="Culley D."/>
            <person name="Daum C."/>
            <person name="Ezra D."/>
            <person name="Gonzalez J."/>
            <person name="Henrissat B."/>
            <person name="Kuo A."/>
            <person name="Liang C."/>
            <person name="Lipzen A."/>
            <person name="Lutzoni F."/>
            <person name="Magnuson J."/>
            <person name="Mondo S."/>
            <person name="Nolan M."/>
            <person name="Ohm R."/>
            <person name="Pangilinan J."/>
            <person name="Park H.-J."/>
            <person name="Ramirez L."/>
            <person name="Alfaro M."/>
            <person name="Sun H."/>
            <person name="Tritt A."/>
            <person name="Yoshinaga Y."/>
            <person name="Zwiers L.-H."/>
            <person name="Turgeon B."/>
            <person name="Goodwin S."/>
            <person name="Spatafora J."/>
            <person name="Crous P."/>
            <person name="Grigoriev I."/>
        </authorList>
    </citation>
    <scope>NUCLEOTIDE SEQUENCE</scope>
    <source>
        <strain evidence="2">CBS 109.77</strain>
    </source>
</reference>
<evidence type="ECO:0000313" key="3">
    <source>
        <dbReference type="Proteomes" id="UP000799757"/>
    </source>
</evidence>
<evidence type="ECO:0000256" key="1">
    <source>
        <dbReference type="SAM" id="MobiDB-lite"/>
    </source>
</evidence>
<dbReference type="EMBL" id="MU002384">
    <property type="protein sequence ID" value="KAF2786939.1"/>
    <property type="molecule type" value="Genomic_DNA"/>
</dbReference>
<organism evidence="2 3">
    <name type="scientific">Melanomma pulvis-pyrius CBS 109.77</name>
    <dbReference type="NCBI Taxonomy" id="1314802"/>
    <lineage>
        <taxon>Eukaryota</taxon>
        <taxon>Fungi</taxon>
        <taxon>Dikarya</taxon>
        <taxon>Ascomycota</taxon>
        <taxon>Pezizomycotina</taxon>
        <taxon>Dothideomycetes</taxon>
        <taxon>Pleosporomycetidae</taxon>
        <taxon>Pleosporales</taxon>
        <taxon>Melanommataceae</taxon>
        <taxon>Melanomma</taxon>
    </lineage>
</organism>
<feature type="compositionally biased region" description="Low complexity" evidence="1">
    <location>
        <begin position="117"/>
        <end position="128"/>
    </location>
</feature>
<feature type="region of interest" description="Disordered" evidence="1">
    <location>
        <begin position="91"/>
        <end position="143"/>
    </location>
</feature>
<feature type="compositionally biased region" description="Basic and acidic residues" evidence="1">
    <location>
        <begin position="96"/>
        <end position="106"/>
    </location>
</feature>
<dbReference type="AlphaFoldDB" id="A0A6A6WS65"/>
<evidence type="ECO:0000313" key="2">
    <source>
        <dbReference type="EMBL" id="KAF2786939.1"/>
    </source>
</evidence>
<protein>
    <submittedName>
        <fullName evidence="2">Uncharacterized protein</fullName>
    </submittedName>
</protein>
<accession>A0A6A6WS65</accession>
<dbReference type="OrthoDB" id="3799016at2759"/>
<dbReference type="Proteomes" id="UP000799757">
    <property type="component" value="Unassembled WGS sequence"/>
</dbReference>
<name>A0A6A6WS65_9PLEO</name>
<proteinExistence type="predicted"/>
<keyword evidence="3" id="KW-1185">Reference proteome</keyword>